<gene>
    <name evidence="9" type="ORF">VTAP4600_A3366</name>
</gene>
<feature type="transmembrane region" description="Helical" evidence="8">
    <location>
        <begin position="318"/>
        <end position="338"/>
    </location>
</feature>
<keyword evidence="6 8" id="KW-1133">Transmembrane helix</keyword>
<feature type="transmembrane region" description="Helical" evidence="8">
    <location>
        <begin position="50"/>
        <end position="70"/>
    </location>
</feature>
<dbReference type="AlphaFoldDB" id="A0A2N8ZHC5"/>
<proteinExistence type="inferred from homology"/>
<keyword evidence="7 8" id="KW-0472">Membrane</keyword>
<dbReference type="InterPro" id="IPR000060">
    <property type="entry name" value="BCCT_transptr"/>
</dbReference>
<evidence type="ECO:0000256" key="5">
    <source>
        <dbReference type="ARBA" id="ARBA00022692"/>
    </source>
</evidence>
<evidence type="ECO:0000256" key="2">
    <source>
        <dbReference type="ARBA" id="ARBA00005658"/>
    </source>
</evidence>
<feature type="transmembrane region" description="Helical" evidence="8">
    <location>
        <begin position="12"/>
        <end position="30"/>
    </location>
</feature>
<dbReference type="PANTHER" id="PTHR30047:SF7">
    <property type="entry name" value="HIGH-AFFINITY CHOLINE TRANSPORT PROTEIN"/>
    <property type="match status" value="1"/>
</dbReference>
<keyword evidence="4" id="KW-1003">Cell membrane</keyword>
<evidence type="ECO:0000256" key="3">
    <source>
        <dbReference type="ARBA" id="ARBA00022448"/>
    </source>
</evidence>
<feature type="transmembrane region" description="Helical" evidence="8">
    <location>
        <begin position="475"/>
        <end position="495"/>
    </location>
</feature>
<feature type="transmembrane region" description="Helical" evidence="8">
    <location>
        <begin position="230"/>
        <end position="251"/>
    </location>
</feature>
<organism evidence="9 10">
    <name type="scientific">Vibrio tapetis subsp. tapetis</name>
    <dbReference type="NCBI Taxonomy" id="1671868"/>
    <lineage>
        <taxon>Bacteria</taxon>
        <taxon>Pseudomonadati</taxon>
        <taxon>Pseudomonadota</taxon>
        <taxon>Gammaproteobacteria</taxon>
        <taxon>Vibrionales</taxon>
        <taxon>Vibrionaceae</taxon>
        <taxon>Vibrio</taxon>
    </lineage>
</organism>
<feature type="transmembrane region" description="Helical" evidence="8">
    <location>
        <begin position="91"/>
        <end position="111"/>
    </location>
</feature>
<evidence type="ECO:0000256" key="6">
    <source>
        <dbReference type="ARBA" id="ARBA00022989"/>
    </source>
</evidence>
<dbReference type="GO" id="GO:0022857">
    <property type="term" value="F:transmembrane transporter activity"/>
    <property type="evidence" value="ECO:0007669"/>
    <property type="project" value="InterPro"/>
</dbReference>
<comment type="similarity">
    <text evidence="2">Belongs to the BCCT transporter (TC 2.A.15) family.</text>
</comment>
<keyword evidence="5 8" id="KW-0812">Transmembrane</keyword>
<feature type="transmembrane region" description="Helical" evidence="8">
    <location>
        <begin position="406"/>
        <end position="430"/>
    </location>
</feature>
<feature type="transmembrane region" description="Helical" evidence="8">
    <location>
        <begin position="145"/>
        <end position="163"/>
    </location>
</feature>
<dbReference type="PROSITE" id="PS01303">
    <property type="entry name" value="BCCT"/>
    <property type="match status" value="1"/>
</dbReference>
<protein>
    <submittedName>
        <fullName evidence="9">Choline transporter</fullName>
    </submittedName>
</protein>
<dbReference type="PROSITE" id="PS51257">
    <property type="entry name" value="PROKAR_LIPOPROTEIN"/>
    <property type="match status" value="1"/>
</dbReference>
<name>A0A2N8ZHC5_9VIBR</name>
<comment type="subcellular location">
    <subcellularLocation>
        <location evidence="1">Cell membrane</location>
        <topology evidence="1">Multi-pass membrane protein</topology>
    </subcellularLocation>
</comment>
<feature type="transmembrane region" description="Helical" evidence="8">
    <location>
        <begin position="263"/>
        <end position="285"/>
    </location>
</feature>
<feature type="transmembrane region" description="Helical" evidence="8">
    <location>
        <begin position="347"/>
        <end position="369"/>
    </location>
</feature>
<dbReference type="GO" id="GO:0005886">
    <property type="term" value="C:plasma membrane"/>
    <property type="evidence" value="ECO:0007669"/>
    <property type="project" value="UniProtKB-SubCell"/>
</dbReference>
<dbReference type="InterPro" id="IPR018093">
    <property type="entry name" value="BCCT_CS"/>
</dbReference>
<evidence type="ECO:0000256" key="1">
    <source>
        <dbReference type="ARBA" id="ARBA00004651"/>
    </source>
</evidence>
<dbReference type="NCBIfam" id="TIGR00842">
    <property type="entry name" value="bcct"/>
    <property type="match status" value="1"/>
</dbReference>
<dbReference type="Proteomes" id="UP000235828">
    <property type="component" value="Chromosome A"/>
</dbReference>
<sequence length="536" mass="58951">MKSFSKWNMDVSLLIPSIIIVFSSCAYLAMNPMIAGEIINLLFGWVTSNFGWLYLLTGISCLGVMLYLAFSRYGNIRLGRENDTPDFKKSSWISMLFCAGIGISLCNWAFIEPIYIMASPPLDIEAGTSAAIEWGAMYPLLHWGVVPWAIYLLPALPMAYNFYVRRVPIMRFSEACRPVLKGLVDGPIGKVIDLIVIISIIGAVGTSLGLSVPLVTSLLDSMFGIGDSLFVQFMVLASWIVMIGWSVYSGLGKGIQILSNINMVLALLLLAFVLFAGPTLFILQLSSNSLGLFLDNFFRVNTWTSPIDQDSFPSAWTIFYWAWWVAYAPMMGIFVATISKGRTIREFILNGVLWGAAGTSVFFMVWGGYSLHLDMTGTLAVADILNSEGIPKAVTAIVNNLPWSSIIAPLFIILCFIFLATTVDSSAYTLALITSKKIKINEEPTRMNRAFWTLTLAFVGVGLLTVGGLKSAQTSTLVAALPMIPVILIMVVSFFRMLKQDFPEISTQKHVVLDGEGMVVVEVEQHTEKVAELTTT</sequence>
<accession>A0A2N8ZHC5</accession>
<keyword evidence="3" id="KW-0813">Transport</keyword>
<dbReference type="EMBL" id="LT960611">
    <property type="protein sequence ID" value="SON51313.1"/>
    <property type="molecule type" value="Genomic_DNA"/>
</dbReference>
<evidence type="ECO:0000313" key="10">
    <source>
        <dbReference type="Proteomes" id="UP000235828"/>
    </source>
</evidence>
<dbReference type="PANTHER" id="PTHR30047">
    <property type="entry name" value="HIGH-AFFINITY CHOLINE TRANSPORT PROTEIN-RELATED"/>
    <property type="match status" value="1"/>
</dbReference>
<evidence type="ECO:0000313" key="9">
    <source>
        <dbReference type="EMBL" id="SON51313.1"/>
    </source>
</evidence>
<dbReference type="RefSeq" id="WP_102523660.1">
    <property type="nucleotide sequence ID" value="NZ_LT960611.1"/>
</dbReference>
<feature type="transmembrane region" description="Helical" evidence="8">
    <location>
        <begin position="191"/>
        <end position="210"/>
    </location>
</feature>
<dbReference type="KEGG" id="vta:A3366"/>
<evidence type="ECO:0000256" key="8">
    <source>
        <dbReference type="SAM" id="Phobius"/>
    </source>
</evidence>
<evidence type="ECO:0000256" key="7">
    <source>
        <dbReference type="ARBA" id="ARBA00023136"/>
    </source>
</evidence>
<reference evidence="9 10" key="1">
    <citation type="submission" date="2017-10" db="EMBL/GenBank/DDBJ databases">
        <authorList>
            <person name="Banno H."/>
            <person name="Chua N.-H."/>
        </authorList>
    </citation>
    <scope>NUCLEOTIDE SEQUENCE [LARGE SCALE GENOMIC DNA]</scope>
    <source>
        <strain evidence="9">Vibrio tapetis CECT4600</strain>
    </source>
</reference>
<dbReference type="OrthoDB" id="9775735at2"/>
<feature type="transmembrane region" description="Helical" evidence="8">
    <location>
        <begin position="450"/>
        <end position="469"/>
    </location>
</feature>
<keyword evidence="10" id="KW-1185">Reference proteome</keyword>
<evidence type="ECO:0000256" key="4">
    <source>
        <dbReference type="ARBA" id="ARBA00022475"/>
    </source>
</evidence>
<dbReference type="Pfam" id="PF02028">
    <property type="entry name" value="BCCT"/>
    <property type="match status" value="1"/>
</dbReference>